<evidence type="ECO:0000259" key="7">
    <source>
        <dbReference type="Pfam" id="PF02770"/>
    </source>
</evidence>
<name>A0ABR6BB43_9PSEU</name>
<organism evidence="9 10">
    <name type="scientific">Kutzneria viridogrisea</name>
    <dbReference type="NCBI Taxonomy" id="47990"/>
    <lineage>
        <taxon>Bacteria</taxon>
        <taxon>Bacillati</taxon>
        <taxon>Actinomycetota</taxon>
        <taxon>Actinomycetes</taxon>
        <taxon>Pseudonocardiales</taxon>
        <taxon>Pseudonocardiaceae</taxon>
        <taxon>Kutzneria</taxon>
    </lineage>
</organism>
<comment type="caution">
    <text evidence="9">The sequence shown here is derived from an EMBL/GenBank/DDBJ whole genome shotgun (WGS) entry which is preliminary data.</text>
</comment>
<dbReference type="InterPro" id="IPR046373">
    <property type="entry name" value="Acyl-CoA_Oxase/DH_mid-dom_sf"/>
</dbReference>
<dbReference type="InterPro" id="IPR006091">
    <property type="entry name" value="Acyl-CoA_Oxase/DH_mid-dom"/>
</dbReference>
<evidence type="ECO:0000256" key="1">
    <source>
        <dbReference type="ARBA" id="ARBA00001974"/>
    </source>
</evidence>
<dbReference type="Pfam" id="PF02771">
    <property type="entry name" value="Acyl-CoA_dh_N"/>
    <property type="match status" value="1"/>
</dbReference>
<dbReference type="Pfam" id="PF00441">
    <property type="entry name" value="Acyl-CoA_dh_1"/>
    <property type="match status" value="1"/>
</dbReference>
<evidence type="ECO:0000313" key="9">
    <source>
        <dbReference type="EMBL" id="MBA8924100.1"/>
    </source>
</evidence>
<dbReference type="SUPFAM" id="SSF47203">
    <property type="entry name" value="Acyl-CoA dehydrogenase C-terminal domain-like"/>
    <property type="match status" value="1"/>
</dbReference>
<evidence type="ECO:0000259" key="6">
    <source>
        <dbReference type="Pfam" id="PF00441"/>
    </source>
</evidence>
<dbReference type="SUPFAM" id="SSF56645">
    <property type="entry name" value="Acyl-CoA dehydrogenase NM domain-like"/>
    <property type="match status" value="1"/>
</dbReference>
<feature type="domain" description="Acyl-CoA dehydrogenase/oxidase N-terminal" evidence="8">
    <location>
        <begin position="36"/>
        <end position="121"/>
    </location>
</feature>
<dbReference type="Gene3D" id="2.40.110.10">
    <property type="entry name" value="Butyryl-CoA Dehydrogenase, subunit A, domain 2"/>
    <property type="match status" value="1"/>
</dbReference>
<dbReference type="PANTHER" id="PTHR43884">
    <property type="entry name" value="ACYL-COA DEHYDROGENASE"/>
    <property type="match status" value="1"/>
</dbReference>
<comment type="cofactor">
    <cofactor evidence="1 5">
        <name>FAD</name>
        <dbReference type="ChEBI" id="CHEBI:57692"/>
    </cofactor>
</comment>
<feature type="domain" description="Acyl-CoA dehydrogenase/oxidase C-terminal" evidence="6">
    <location>
        <begin position="235"/>
        <end position="385"/>
    </location>
</feature>
<evidence type="ECO:0000256" key="3">
    <source>
        <dbReference type="ARBA" id="ARBA00022630"/>
    </source>
</evidence>
<evidence type="ECO:0000256" key="2">
    <source>
        <dbReference type="ARBA" id="ARBA00009347"/>
    </source>
</evidence>
<protein>
    <submittedName>
        <fullName evidence="9">Alkylation response protein AidB-like acyl-CoA dehydrogenase</fullName>
    </submittedName>
</protein>
<evidence type="ECO:0000256" key="5">
    <source>
        <dbReference type="RuleBase" id="RU362125"/>
    </source>
</evidence>
<gene>
    <name evidence="9" type="ORF">BC739_001297</name>
</gene>
<dbReference type="Pfam" id="PF02770">
    <property type="entry name" value="Acyl-CoA_dh_M"/>
    <property type="match status" value="1"/>
</dbReference>
<reference evidence="9 10" key="1">
    <citation type="submission" date="2020-08" db="EMBL/GenBank/DDBJ databases">
        <title>Genomic Encyclopedia of Archaeal and Bacterial Type Strains, Phase II (KMG-II): from individual species to whole genera.</title>
        <authorList>
            <person name="Goeker M."/>
        </authorList>
    </citation>
    <scope>NUCLEOTIDE SEQUENCE [LARGE SCALE GENOMIC DNA]</scope>
    <source>
        <strain evidence="9 10">DSM 43850</strain>
    </source>
</reference>
<proteinExistence type="inferred from homology"/>
<dbReference type="EMBL" id="JACJID010000001">
    <property type="protein sequence ID" value="MBA8924100.1"/>
    <property type="molecule type" value="Genomic_DNA"/>
</dbReference>
<dbReference type="Gene3D" id="1.10.540.10">
    <property type="entry name" value="Acyl-CoA dehydrogenase/oxidase, N-terminal domain"/>
    <property type="match status" value="1"/>
</dbReference>
<keyword evidence="3 5" id="KW-0285">Flavoprotein</keyword>
<dbReference type="Proteomes" id="UP000517916">
    <property type="component" value="Unassembled WGS sequence"/>
</dbReference>
<dbReference type="InterPro" id="IPR036250">
    <property type="entry name" value="AcylCo_DH-like_C"/>
</dbReference>
<feature type="domain" description="Acyl-CoA oxidase/dehydrogenase middle" evidence="7">
    <location>
        <begin position="125"/>
        <end position="223"/>
    </location>
</feature>
<sequence length="583" mass="63514">MARVAELAALVEELERHLGDPFDQGTPLSFATALDHDERELYPHVPLSHLHAWSTQDYAVPVSAGGRAVDIQDSLALVTQIARRDATVAMAMSTTSLSYMPIWVAGSEEQKRYYADQVRSGAKMCWGLTERAHGSDILANTTTAHRVAGGYSVSGEKWLIGNGSLADHLVLFARTDQRGGPAGFSILVLDRRSVPAHRIQLLPKQRLHGVRGVDTSGFRLEDCFVPDSALVGTHGQGLEIALKAAHPIRVMVTGLALGCADTALRLTTDFALGRDIFGRRVADLPVSRRALAGCFADLLIAEVVATCAARSLHTAPEQSSVFSSVAKYLVPVLLERTVTELATVLGARHYLRDHPRYGMFQKARRDMLIATFADGNALVNLKNIALQVNRLLGNGFGPGSPVTDRARTLFDWDRELPAYRPWAAEPFSRGQDDAVRSVGASLDVLRARAMTTQGLDAHRWQRCVRLGELLVGQAERMAVEVAELRHHGQSAELFDLAERYALVHAAAVCLGHAAHSADWLRGTPLAGPVPVLLGLERIWLKFQPHQRFGTPEDVDAGFAALRALHAEGRSFGYRQFALAKGQA</sequence>
<comment type="similarity">
    <text evidence="2 5">Belongs to the acyl-CoA dehydrogenase family.</text>
</comment>
<keyword evidence="4 5" id="KW-0274">FAD</keyword>
<dbReference type="Gene3D" id="1.20.140.10">
    <property type="entry name" value="Butyryl-CoA Dehydrogenase, subunit A, domain 3"/>
    <property type="match status" value="1"/>
</dbReference>
<keyword evidence="5" id="KW-0560">Oxidoreductase</keyword>
<keyword evidence="10" id="KW-1185">Reference proteome</keyword>
<dbReference type="CDD" id="cd00567">
    <property type="entry name" value="ACAD"/>
    <property type="match status" value="1"/>
</dbReference>
<dbReference type="RefSeq" id="WP_182836588.1">
    <property type="nucleotide sequence ID" value="NZ_BAAABQ010000065.1"/>
</dbReference>
<accession>A0ABR6BB43</accession>
<evidence type="ECO:0000259" key="8">
    <source>
        <dbReference type="Pfam" id="PF02771"/>
    </source>
</evidence>
<dbReference type="InterPro" id="IPR013786">
    <property type="entry name" value="AcylCoA_DH/ox_N"/>
</dbReference>
<evidence type="ECO:0000256" key="4">
    <source>
        <dbReference type="ARBA" id="ARBA00022827"/>
    </source>
</evidence>
<dbReference type="InterPro" id="IPR037069">
    <property type="entry name" value="AcylCoA_DH/ox_N_sf"/>
</dbReference>
<dbReference type="InterPro" id="IPR009075">
    <property type="entry name" value="AcylCo_DH/oxidase_C"/>
</dbReference>
<dbReference type="InterPro" id="IPR009100">
    <property type="entry name" value="AcylCoA_DH/oxidase_NM_dom_sf"/>
</dbReference>
<dbReference type="PANTHER" id="PTHR43884:SF19">
    <property type="entry name" value="ACYL-COA DEHYDROGENASE FADE4-RELATED"/>
    <property type="match status" value="1"/>
</dbReference>
<evidence type="ECO:0000313" key="10">
    <source>
        <dbReference type="Proteomes" id="UP000517916"/>
    </source>
</evidence>